<keyword evidence="1" id="KW-0175">Coiled coil</keyword>
<feature type="coiled-coil region" evidence="1">
    <location>
        <begin position="333"/>
        <end position="360"/>
    </location>
</feature>
<evidence type="ECO:0000256" key="2">
    <source>
        <dbReference type="SAM" id="MobiDB-lite"/>
    </source>
</evidence>
<feature type="region of interest" description="Disordered" evidence="2">
    <location>
        <begin position="562"/>
        <end position="599"/>
    </location>
</feature>
<comment type="caution">
    <text evidence="3">The sequence shown here is derived from an EMBL/GenBank/DDBJ whole genome shotgun (WGS) entry which is preliminary data.</text>
</comment>
<accession>A0A8J5XE34</accession>
<organism evidence="3 4">
    <name type="scientific">Diacronema lutheri</name>
    <name type="common">Unicellular marine alga</name>
    <name type="synonym">Monochrysis lutheri</name>
    <dbReference type="NCBI Taxonomy" id="2081491"/>
    <lineage>
        <taxon>Eukaryota</taxon>
        <taxon>Haptista</taxon>
        <taxon>Haptophyta</taxon>
        <taxon>Pavlovophyceae</taxon>
        <taxon>Pavlovales</taxon>
        <taxon>Pavlovaceae</taxon>
        <taxon>Diacronema</taxon>
    </lineage>
</organism>
<dbReference type="AlphaFoldDB" id="A0A8J5XE34"/>
<feature type="region of interest" description="Disordered" evidence="2">
    <location>
        <begin position="53"/>
        <end position="102"/>
    </location>
</feature>
<evidence type="ECO:0000313" key="3">
    <source>
        <dbReference type="EMBL" id="KAG8458974.1"/>
    </source>
</evidence>
<evidence type="ECO:0000256" key="1">
    <source>
        <dbReference type="SAM" id="Coils"/>
    </source>
</evidence>
<proteinExistence type="predicted"/>
<reference evidence="3" key="1">
    <citation type="submission" date="2021-05" db="EMBL/GenBank/DDBJ databases">
        <title>The genome of the haptophyte Pavlova lutheri (Diacronema luteri, Pavlovales) - a model for lipid biosynthesis in eukaryotic algae.</title>
        <authorList>
            <person name="Hulatt C.J."/>
            <person name="Posewitz M.C."/>
        </authorList>
    </citation>
    <scope>NUCLEOTIDE SEQUENCE</scope>
    <source>
        <strain evidence="3">NIVA-4/92</strain>
    </source>
</reference>
<dbReference type="Proteomes" id="UP000751190">
    <property type="component" value="Unassembled WGS sequence"/>
</dbReference>
<dbReference type="EMBL" id="JAGTXO010000045">
    <property type="protein sequence ID" value="KAG8458974.1"/>
    <property type="molecule type" value="Genomic_DNA"/>
</dbReference>
<protein>
    <submittedName>
        <fullName evidence="3">Uncharacterized protein</fullName>
    </submittedName>
</protein>
<evidence type="ECO:0000313" key="4">
    <source>
        <dbReference type="Proteomes" id="UP000751190"/>
    </source>
</evidence>
<feature type="compositionally biased region" description="Low complexity" evidence="2">
    <location>
        <begin position="564"/>
        <end position="577"/>
    </location>
</feature>
<gene>
    <name evidence="3" type="ORF">KFE25_006519</name>
</gene>
<sequence length="643" mass="66677">MAVFPSPRVDLSASPLVREVDRRRRLLDAYKADQQNQLRAQTASWREELQRKRTLVNSRSEHLAPAGSPDTPELRQAQSLARRARPGRQLAGACAESVSDEASSRESAVDAAFIGATSSLEASCESANAMYRVADAEADAVQTARRMTPPGSGPSQMAAPGDASARSALAPAGRSAPLAELRQRHAASIWLDRTGLFPPYAASAASGWPAGARDVAVGASDEAKLAFASMRTMAEEPPDDEQPLDEQHVALALTRADDRAWLARARADELREVVVALAAHAHLAAARTNDLAVGNAPAAPAAVGAGAGTADAGARAFRVGDGATPHARTKLALQLMRDELVHSRRTLRALKEEKAAFEKNARFRIAALEARLAEQWLAASETRDGLDVAMAQGFGLERARAEASVGVQVLSLELAALEARASHDVRARLEAMEDSLLVLGATAPLRTHGAALDRAARAQWARDRAGRGTLVDEAAWEEGERWVQGLASSADARAFGTAPEQQHAHAAQFERARAQHAALDAVIASAAAAAACGGAGPAASTGSAAATASLLEAAGAITRAQPPAGGLAAHGAALSGSERPGASPRGGAGWQPAQPRQAAHQLWPPAMAAQGAPPVRTSRADFDAMLAGCLGSARVTAAAGEVS</sequence>
<name>A0A8J5XE34_DIALT</name>
<feature type="region of interest" description="Disordered" evidence="2">
    <location>
        <begin position="145"/>
        <end position="167"/>
    </location>
</feature>
<keyword evidence="4" id="KW-1185">Reference proteome</keyword>